<keyword evidence="4" id="KW-1185">Reference proteome</keyword>
<gene>
    <name evidence="3" type="ORF">SAMN05192586_1026</name>
</gene>
<dbReference type="CDD" id="cd00051">
    <property type="entry name" value="EFh"/>
    <property type="match status" value="1"/>
</dbReference>
<feature type="signal peptide" evidence="1">
    <location>
        <begin position="1"/>
        <end position="21"/>
    </location>
</feature>
<accession>A0A1G7IN37</accession>
<dbReference type="PROSITE" id="PS50222">
    <property type="entry name" value="EF_HAND_2"/>
    <property type="match status" value="2"/>
</dbReference>
<name>A0A1G7IN37_9BACT</name>
<dbReference type="Gene3D" id="1.10.238.10">
    <property type="entry name" value="EF-hand"/>
    <property type="match status" value="1"/>
</dbReference>
<feature type="chain" id="PRO_5011718305" evidence="1">
    <location>
        <begin position="22"/>
        <end position="137"/>
    </location>
</feature>
<dbReference type="InterPro" id="IPR011992">
    <property type="entry name" value="EF-hand-dom_pair"/>
</dbReference>
<evidence type="ECO:0000313" key="3">
    <source>
        <dbReference type="EMBL" id="SDF14152.1"/>
    </source>
</evidence>
<evidence type="ECO:0000259" key="2">
    <source>
        <dbReference type="PROSITE" id="PS50222"/>
    </source>
</evidence>
<evidence type="ECO:0000256" key="1">
    <source>
        <dbReference type="SAM" id="SignalP"/>
    </source>
</evidence>
<organism evidence="3 4">
    <name type="scientific">Desulfovibrio legallii</name>
    <dbReference type="NCBI Taxonomy" id="571438"/>
    <lineage>
        <taxon>Bacteria</taxon>
        <taxon>Pseudomonadati</taxon>
        <taxon>Thermodesulfobacteriota</taxon>
        <taxon>Desulfovibrionia</taxon>
        <taxon>Desulfovibrionales</taxon>
        <taxon>Desulfovibrionaceae</taxon>
        <taxon>Desulfovibrio</taxon>
    </lineage>
</organism>
<dbReference type="Pfam" id="PF13202">
    <property type="entry name" value="EF-hand_5"/>
    <property type="match status" value="2"/>
</dbReference>
<dbReference type="GO" id="GO:0005509">
    <property type="term" value="F:calcium ion binding"/>
    <property type="evidence" value="ECO:0007669"/>
    <property type="project" value="InterPro"/>
</dbReference>
<dbReference type="InterPro" id="IPR002048">
    <property type="entry name" value="EF_hand_dom"/>
</dbReference>
<feature type="domain" description="EF-hand" evidence="2">
    <location>
        <begin position="62"/>
        <end position="89"/>
    </location>
</feature>
<dbReference type="EMBL" id="FNBX01000002">
    <property type="protein sequence ID" value="SDF14152.1"/>
    <property type="molecule type" value="Genomic_DNA"/>
</dbReference>
<dbReference type="AlphaFoldDB" id="A0A1G7IN37"/>
<feature type="domain" description="EF-hand" evidence="2">
    <location>
        <begin position="26"/>
        <end position="61"/>
    </location>
</feature>
<dbReference type="SMART" id="SM00054">
    <property type="entry name" value="EFh"/>
    <property type="match status" value="2"/>
</dbReference>
<dbReference type="OrthoDB" id="5460649at2"/>
<proteinExistence type="predicted"/>
<dbReference type="Proteomes" id="UP000199355">
    <property type="component" value="Unassembled WGS sequence"/>
</dbReference>
<dbReference type="SUPFAM" id="SSF47473">
    <property type="entry name" value="EF-hand"/>
    <property type="match status" value="1"/>
</dbReference>
<dbReference type="InterPro" id="IPR018247">
    <property type="entry name" value="EF_Hand_1_Ca_BS"/>
</dbReference>
<keyword evidence="1" id="KW-0732">Signal</keyword>
<dbReference type="STRING" id="571438.SAMN05192586_1026"/>
<dbReference type="PROSITE" id="PS00018">
    <property type="entry name" value="EF_HAND_1"/>
    <property type="match status" value="2"/>
</dbReference>
<dbReference type="RefSeq" id="WP_092152547.1">
    <property type="nucleotide sequence ID" value="NZ_FNBX01000002.1"/>
</dbReference>
<sequence>MRHCLACTLTLLALWAAPAWALPGANGEAPKEDTFSRMDTDKSGTVSPQEFKAAFPDMRDEAFAAIDTNKDNVIDRAEWDAFVKNHSAGMMQGMGGQNTMGGQGMMGGDAPAGMPGNQNMMEGAPGGMPLVTPPAGK</sequence>
<evidence type="ECO:0000313" key="4">
    <source>
        <dbReference type="Proteomes" id="UP000199355"/>
    </source>
</evidence>
<protein>
    <submittedName>
        <fullName evidence="3">EF hand</fullName>
    </submittedName>
</protein>
<reference evidence="4" key="1">
    <citation type="submission" date="2016-10" db="EMBL/GenBank/DDBJ databases">
        <authorList>
            <person name="Varghese N."/>
            <person name="Submissions S."/>
        </authorList>
    </citation>
    <scope>NUCLEOTIDE SEQUENCE [LARGE SCALE GENOMIC DNA]</scope>
    <source>
        <strain evidence="4">KHC7</strain>
    </source>
</reference>